<evidence type="ECO:0000313" key="3">
    <source>
        <dbReference type="Proteomes" id="UP001596958"/>
    </source>
</evidence>
<feature type="signal peptide" evidence="1">
    <location>
        <begin position="1"/>
        <end position="24"/>
    </location>
</feature>
<evidence type="ECO:0000256" key="1">
    <source>
        <dbReference type="SAM" id="SignalP"/>
    </source>
</evidence>
<keyword evidence="1" id="KW-0732">Signal</keyword>
<organism evidence="2 3">
    <name type="scientific">Mucilaginibacter calamicampi</name>
    <dbReference type="NCBI Taxonomy" id="1302352"/>
    <lineage>
        <taxon>Bacteria</taxon>
        <taxon>Pseudomonadati</taxon>
        <taxon>Bacteroidota</taxon>
        <taxon>Sphingobacteriia</taxon>
        <taxon>Sphingobacteriales</taxon>
        <taxon>Sphingobacteriaceae</taxon>
        <taxon>Mucilaginibacter</taxon>
    </lineage>
</organism>
<accession>A0ABW2YYI6</accession>
<sequence length="103" mass="11423">MKTILNFKLLLTALLLTASISACKKNDQPFTEAKVINAGAVAADGCGWVIRIGDTNYSPTNLADQFKETELKVSIRYQTLSSKFQCGWGQQITEIKLVDIKKR</sequence>
<reference evidence="3" key="1">
    <citation type="journal article" date="2019" name="Int. J. Syst. Evol. Microbiol.">
        <title>The Global Catalogue of Microorganisms (GCM) 10K type strain sequencing project: providing services to taxonomists for standard genome sequencing and annotation.</title>
        <authorList>
            <consortium name="The Broad Institute Genomics Platform"/>
            <consortium name="The Broad Institute Genome Sequencing Center for Infectious Disease"/>
            <person name="Wu L."/>
            <person name="Ma J."/>
        </authorList>
    </citation>
    <scope>NUCLEOTIDE SEQUENCE [LARGE SCALE GENOMIC DNA]</scope>
    <source>
        <strain evidence="3">CCUG 63418</strain>
    </source>
</reference>
<evidence type="ECO:0008006" key="4">
    <source>
        <dbReference type="Google" id="ProtNLM"/>
    </source>
</evidence>
<dbReference type="RefSeq" id="WP_377101598.1">
    <property type="nucleotide sequence ID" value="NZ_JBHTHU010000020.1"/>
</dbReference>
<proteinExistence type="predicted"/>
<dbReference type="PROSITE" id="PS51257">
    <property type="entry name" value="PROKAR_LIPOPROTEIN"/>
    <property type="match status" value="1"/>
</dbReference>
<protein>
    <recommendedName>
        <fullName evidence="4">Lipoprotein</fullName>
    </recommendedName>
</protein>
<keyword evidence="3" id="KW-1185">Reference proteome</keyword>
<gene>
    <name evidence="2" type="ORF">ACFQZS_14850</name>
</gene>
<dbReference type="EMBL" id="JBHTHU010000020">
    <property type="protein sequence ID" value="MFD0751427.1"/>
    <property type="molecule type" value="Genomic_DNA"/>
</dbReference>
<feature type="chain" id="PRO_5047226384" description="Lipoprotein" evidence="1">
    <location>
        <begin position="25"/>
        <end position="103"/>
    </location>
</feature>
<evidence type="ECO:0000313" key="2">
    <source>
        <dbReference type="EMBL" id="MFD0751427.1"/>
    </source>
</evidence>
<name>A0ABW2YYI6_9SPHI</name>
<dbReference type="Proteomes" id="UP001596958">
    <property type="component" value="Unassembled WGS sequence"/>
</dbReference>
<comment type="caution">
    <text evidence="2">The sequence shown here is derived from an EMBL/GenBank/DDBJ whole genome shotgun (WGS) entry which is preliminary data.</text>
</comment>